<evidence type="ECO:0000313" key="3">
    <source>
        <dbReference type="Proteomes" id="UP001497480"/>
    </source>
</evidence>
<keyword evidence="3" id="KW-1185">Reference proteome</keyword>
<proteinExistence type="predicted"/>
<reference evidence="2 3" key="1">
    <citation type="submission" date="2024-03" db="EMBL/GenBank/DDBJ databases">
        <authorList>
            <person name="Martinez-Hernandez J."/>
        </authorList>
    </citation>
    <scope>NUCLEOTIDE SEQUENCE [LARGE SCALE GENOMIC DNA]</scope>
</reference>
<accession>A0AAV1YBA3</accession>
<feature type="domain" description="Sacsin/Nov" evidence="1">
    <location>
        <begin position="27"/>
        <end position="143"/>
    </location>
</feature>
<gene>
    <name evidence="2" type="ORF">LLUT_LOCUS32339</name>
</gene>
<evidence type="ECO:0000313" key="2">
    <source>
        <dbReference type="EMBL" id="CAL0331279.1"/>
    </source>
</evidence>
<name>A0AAV1YBA3_LUPLU</name>
<dbReference type="InterPro" id="IPR052957">
    <property type="entry name" value="Auxin_embryo_med"/>
</dbReference>
<dbReference type="NCBIfam" id="NF047352">
    <property type="entry name" value="P_loop_sacsin"/>
    <property type="match status" value="1"/>
</dbReference>
<dbReference type="EMBL" id="CAXHTB010000023">
    <property type="protein sequence ID" value="CAL0331279.1"/>
    <property type="molecule type" value="Genomic_DNA"/>
</dbReference>
<protein>
    <recommendedName>
        <fullName evidence="1">Sacsin/Nov domain-containing protein</fullName>
    </recommendedName>
</protein>
<dbReference type="SUPFAM" id="SSF55874">
    <property type="entry name" value="ATPase domain of HSP90 chaperone/DNA topoisomerase II/histidine kinase"/>
    <property type="match status" value="1"/>
</dbReference>
<organism evidence="2 3">
    <name type="scientific">Lupinus luteus</name>
    <name type="common">European yellow lupine</name>
    <dbReference type="NCBI Taxonomy" id="3873"/>
    <lineage>
        <taxon>Eukaryota</taxon>
        <taxon>Viridiplantae</taxon>
        <taxon>Streptophyta</taxon>
        <taxon>Embryophyta</taxon>
        <taxon>Tracheophyta</taxon>
        <taxon>Spermatophyta</taxon>
        <taxon>Magnoliopsida</taxon>
        <taxon>eudicotyledons</taxon>
        <taxon>Gunneridae</taxon>
        <taxon>Pentapetalae</taxon>
        <taxon>rosids</taxon>
        <taxon>fabids</taxon>
        <taxon>Fabales</taxon>
        <taxon>Fabaceae</taxon>
        <taxon>Papilionoideae</taxon>
        <taxon>50 kb inversion clade</taxon>
        <taxon>genistoids sensu lato</taxon>
        <taxon>core genistoids</taxon>
        <taxon>Genisteae</taxon>
        <taxon>Lupinus</taxon>
    </lineage>
</organism>
<evidence type="ECO:0000259" key="1">
    <source>
        <dbReference type="Pfam" id="PF25794"/>
    </source>
</evidence>
<dbReference type="Gene3D" id="3.30.565.10">
    <property type="entry name" value="Histidine kinase-like ATPase, C-terminal domain"/>
    <property type="match status" value="1"/>
</dbReference>
<comment type="caution">
    <text evidence="2">The sequence shown here is derived from an EMBL/GenBank/DDBJ whole genome shotgun (WGS) entry which is preliminary data.</text>
</comment>
<sequence length="1704" mass="195064">MATPKDHIEDIRRKKFSIGGELNPLAEDLHQSVKNLSAELYAKDVHFLMELIQNAEDNQYFEGVSPKLEFIITSKDITDTGAPATLLIFNNEKGFSPRNIESICSVGRSTKKGNRSSGYIGEKGIGFKSVFLVTAQPYIFSNGYQMRLNEMPCPHCGLGYIVPEWVEENPTPLDIKQIYGDTLPTTTIILPLKADKVQPVKQQLSSIHPEVLLFLSKIKHLSIREDNEDPNLNTVTAVAISSEVNFVTRKNMNAESYILHLSAEEKGDSGKECSYHMWKQRFPVRVENVVERRMDVEEWVITLAFPNQERLHRGMSLPGVYAFLPTEMVTNFPFIIQADFVLASSRETILLDDKWNQGILECVPSAFMDAFKTLVITSTNQAPISNLPPMFKFLPIDSSPYEKLNYVREKIKEKMLEENIVPIETYSEQKHFYKPREVGRLLPEFWNILTKAREQGVYLLNLSSHDGRKILSSAFDKNEYDNILNFLGVQQVNVDWYAKCIQSSNLVDGVLEDVYLELLLFVSTNWTLRFRGTNMTSIPLIKYVGSDGSMAHFSLDECTQHHGAKRVILADPNQSCPCSWLIDWNKEFGCASNQFFMPEMTQKAIQLFPRKQILLEWLQNHVSVATSNIYTFASAICSSIRSNRRLAIVYAHFLYHSYSRCYLLNREVDGLCSCLPLVDNYGCVTDSRKGVLVPANVSKWADLIVSNPWRSEGYVELGEEYLHPCHYAGQYTRNGELIAFLKTHANASDIPHISPPNAGFSAVDTPLTKDNAFLLLDWIRNLKYRGTHLPQRFLKCIKEGSWLKVTVNGWRPPSQSFLIRSSLGKILQNGSVLVDIPLIDESFYEDRINEYEDELKTIGVMFSYEEACEFIGRELMSRAASFTLSRSHILLMLNFIQYLRKSLLPLDKFVNSIRQGSWLKTSHGPRSPIGSVLYDSGWRVASQISDIPFIDQAYFGDEIFQFQEELKLLGVIVGFSENYQVVIDHLKSPSNLVSLTAEALLLILECIQLPRTSSKLINSLNGTNCFKTSMGLKAPAECFLYDPVWGCMLEVFNGLPVIDHKFYGEKIFTFKDELKRMKVVVDFDEAIQKFAGLFKQMASHASFNQQHVYSFLSCCRRLKGTEYRFPPDFSIIIHNQKWLLTRVGDYRCPGHCILYSPKWKSLSPITLLPFIDDTDTCYGEAIHEYKEELKRTGVVTEFKDGVKFVPKCLKFPSDPSTITPENVFSLLECIRLLIKENNPSLDVDFTKRLSKNWLKTHAGYRPPDKCLLFDSKWNSYLKPNDGPFIDENFYGPNIATYRKELNVIGVTVDVEKGCSLVASHLDFHSDYDTIVQIYRYLSKHNWKPEDQSAKKIWIPDGNKDGKWVNPEECVIHDQDNLFGSMFYVLEGFYDKKILPFFSFAMDARNKPSVDDYIDLWSGWESSVEQLSLDKCYKFWMFILQHWSIKTEKKLSDSLKKLPATSGNNEIFLLDKEGVFIADNLHLMKLFEGEKVFVWYPRQNLAPLERCKLFDIYRNIGARNISESLCKEESSLLTSVELNQVDPSNVFNLKGLVKLILGFLACSSLNMDVDKRHEAVQGLLNLKLFESMEPITVSYSLSLSSGDIITKKANRMVRWEKESFKFFTQKMDWLSGNSSLIKYATYFSEAISEGVLCENHDHVAELSELVKLAFVLKFNNEEIEFLMESKNLQIFCEDEEFLSSAFPSS</sequence>
<dbReference type="PANTHER" id="PTHR32387:SF3">
    <property type="entry name" value="ATP_DNA BINDING PROTEIN"/>
    <property type="match status" value="1"/>
</dbReference>
<dbReference type="Pfam" id="PF25794">
    <property type="entry name" value="SACS"/>
    <property type="match status" value="1"/>
</dbReference>
<dbReference type="InterPro" id="IPR058210">
    <property type="entry name" value="SACS/Nov_dom"/>
</dbReference>
<dbReference type="Proteomes" id="UP001497480">
    <property type="component" value="Unassembled WGS sequence"/>
</dbReference>
<dbReference type="InterPro" id="IPR036890">
    <property type="entry name" value="HATPase_C_sf"/>
</dbReference>
<dbReference type="PANTHER" id="PTHR32387">
    <property type="entry name" value="WU:FJ29H11"/>
    <property type="match status" value="1"/>
</dbReference>